<evidence type="ECO:0000256" key="1">
    <source>
        <dbReference type="ARBA" id="ARBA00004370"/>
    </source>
</evidence>
<dbReference type="Pfam" id="PF01082">
    <property type="entry name" value="Cu2_monooxygen"/>
    <property type="match status" value="1"/>
</dbReference>
<feature type="compositionally biased region" description="Polar residues" evidence="9">
    <location>
        <begin position="742"/>
        <end position="751"/>
    </location>
</feature>
<evidence type="ECO:0000256" key="9">
    <source>
        <dbReference type="SAM" id="MobiDB-lite"/>
    </source>
</evidence>
<dbReference type="Gene3D" id="1.20.120.1770">
    <property type="match status" value="1"/>
</dbReference>
<evidence type="ECO:0000256" key="8">
    <source>
        <dbReference type="ARBA" id="ARBA00023180"/>
    </source>
</evidence>
<evidence type="ECO:0000259" key="12">
    <source>
        <dbReference type="PROSITE" id="PS50836"/>
    </source>
</evidence>
<dbReference type="PANTHER" id="PTHR47797">
    <property type="entry name" value="DEHYDROGENASE, PUTATIVE (AFU_ORTHOLOGUE AFUA_8G05805)-RELATED"/>
    <property type="match status" value="1"/>
</dbReference>
<dbReference type="GO" id="GO:0016020">
    <property type="term" value="C:membrane"/>
    <property type="evidence" value="ECO:0007669"/>
    <property type="project" value="UniProtKB-SubCell"/>
</dbReference>
<evidence type="ECO:0000313" key="13">
    <source>
        <dbReference type="EMBL" id="KAK5955552.1"/>
    </source>
</evidence>
<dbReference type="Pfam" id="PF03712">
    <property type="entry name" value="Cu2_monoox_C"/>
    <property type="match status" value="1"/>
</dbReference>
<feature type="transmembrane region" description="Helical" evidence="10">
    <location>
        <begin position="832"/>
        <end position="851"/>
    </location>
</feature>
<dbReference type="SMART" id="SM00664">
    <property type="entry name" value="DoH"/>
    <property type="match status" value="2"/>
</dbReference>
<feature type="transmembrane region" description="Helical" evidence="10">
    <location>
        <begin position="863"/>
        <end position="885"/>
    </location>
</feature>
<dbReference type="Gene3D" id="2.60.120.230">
    <property type="match status" value="1"/>
</dbReference>
<evidence type="ECO:0000256" key="10">
    <source>
        <dbReference type="SAM" id="Phobius"/>
    </source>
</evidence>
<keyword evidence="7" id="KW-1015">Disulfide bond</keyword>
<dbReference type="Proteomes" id="UP001316803">
    <property type="component" value="Unassembled WGS sequence"/>
</dbReference>
<dbReference type="InterPro" id="IPR024548">
    <property type="entry name" value="Cu2_monoox_C"/>
</dbReference>
<dbReference type="InterPro" id="IPR006593">
    <property type="entry name" value="Cyt_b561/ferric_Rdtase_TM"/>
</dbReference>
<feature type="domain" description="DOMON" evidence="12">
    <location>
        <begin position="57"/>
        <end position="175"/>
    </location>
</feature>
<evidence type="ECO:0000313" key="14">
    <source>
        <dbReference type="Proteomes" id="UP001316803"/>
    </source>
</evidence>
<dbReference type="AlphaFoldDB" id="A0AAN8IQ09"/>
<accession>A0AAN8IQ09</accession>
<feature type="transmembrane region" description="Helical" evidence="10">
    <location>
        <begin position="801"/>
        <end position="820"/>
    </location>
</feature>
<evidence type="ECO:0000256" key="11">
    <source>
        <dbReference type="SAM" id="SignalP"/>
    </source>
</evidence>
<dbReference type="InterPro" id="IPR000323">
    <property type="entry name" value="Cu2_ascorb_mOase_N"/>
</dbReference>
<dbReference type="CDD" id="cd08760">
    <property type="entry name" value="Cyt_b561_FRRS1_like"/>
    <property type="match status" value="1"/>
</dbReference>
<dbReference type="InterPro" id="IPR008977">
    <property type="entry name" value="PHM/PNGase_F_dom_sf"/>
</dbReference>
<organism evidence="13 14">
    <name type="scientific">Knufia fluminis</name>
    <dbReference type="NCBI Taxonomy" id="191047"/>
    <lineage>
        <taxon>Eukaryota</taxon>
        <taxon>Fungi</taxon>
        <taxon>Dikarya</taxon>
        <taxon>Ascomycota</taxon>
        <taxon>Pezizomycotina</taxon>
        <taxon>Eurotiomycetes</taxon>
        <taxon>Chaetothyriomycetidae</taxon>
        <taxon>Chaetothyriales</taxon>
        <taxon>Trichomeriaceae</taxon>
        <taxon>Knufia</taxon>
    </lineage>
</organism>
<keyword evidence="5 10" id="KW-1133">Transmembrane helix</keyword>
<dbReference type="SUPFAM" id="SSF49344">
    <property type="entry name" value="CBD9-like"/>
    <property type="match status" value="2"/>
</dbReference>
<keyword evidence="11" id="KW-0732">Signal</keyword>
<keyword evidence="14" id="KW-1185">Reference proteome</keyword>
<evidence type="ECO:0000256" key="2">
    <source>
        <dbReference type="ARBA" id="ARBA00022448"/>
    </source>
</evidence>
<dbReference type="Gene3D" id="2.60.40.1210">
    <property type="entry name" value="Cellobiose dehydrogenase, cytochrome domain"/>
    <property type="match status" value="2"/>
</dbReference>
<dbReference type="CDD" id="cd09630">
    <property type="entry name" value="CDH_like_cytochrome"/>
    <property type="match status" value="1"/>
</dbReference>
<dbReference type="InterPro" id="IPR036939">
    <property type="entry name" value="Cu2_ascorb_mOase_N_sf"/>
</dbReference>
<dbReference type="GO" id="GO:0016715">
    <property type="term" value="F:oxidoreductase activity, acting on paired donors, with incorporation or reduction of molecular oxygen, reduced ascorbate as one donor, and incorporation of one atom of oxygen"/>
    <property type="evidence" value="ECO:0007669"/>
    <property type="project" value="InterPro"/>
</dbReference>
<reference evidence="13 14" key="1">
    <citation type="submission" date="2022-12" db="EMBL/GenBank/DDBJ databases">
        <title>Genomic features and morphological characterization of a novel Knufia sp. strain isolated from spacecraft assembly facility.</title>
        <authorList>
            <person name="Teixeira M."/>
            <person name="Chander A.M."/>
            <person name="Stajich J.E."/>
            <person name="Venkateswaran K."/>
        </authorList>
    </citation>
    <scope>NUCLEOTIDE SEQUENCE [LARGE SCALE GENOMIC DNA]</scope>
    <source>
        <strain evidence="13 14">FJI-L2-BK-P2</strain>
    </source>
</reference>
<keyword evidence="8" id="KW-0325">Glycoprotein</keyword>
<dbReference type="InterPro" id="IPR005018">
    <property type="entry name" value="DOMON_domain"/>
</dbReference>
<keyword evidence="6 10" id="KW-0472">Membrane</keyword>
<feature type="chain" id="PRO_5043036708" description="DOMON domain-containing protein" evidence="11">
    <location>
        <begin position="32"/>
        <end position="962"/>
    </location>
</feature>
<keyword evidence="4" id="KW-0249">Electron transport</keyword>
<feature type="compositionally biased region" description="Low complexity" evidence="9">
    <location>
        <begin position="953"/>
        <end position="962"/>
    </location>
</feature>
<feature type="region of interest" description="Disordered" evidence="9">
    <location>
        <begin position="925"/>
        <end position="962"/>
    </location>
</feature>
<proteinExistence type="predicted"/>
<evidence type="ECO:0000256" key="3">
    <source>
        <dbReference type="ARBA" id="ARBA00022692"/>
    </source>
</evidence>
<dbReference type="GO" id="GO:0005507">
    <property type="term" value="F:copper ion binding"/>
    <property type="evidence" value="ECO:0007669"/>
    <property type="project" value="InterPro"/>
</dbReference>
<evidence type="ECO:0000256" key="7">
    <source>
        <dbReference type="ARBA" id="ARBA00023157"/>
    </source>
</evidence>
<comment type="caution">
    <text evidence="13">The sequence shown here is derived from an EMBL/GenBank/DDBJ whole genome shotgun (WGS) entry which is preliminary data.</text>
</comment>
<dbReference type="PROSITE" id="PS50836">
    <property type="entry name" value="DOMON"/>
    <property type="match status" value="1"/>
</dbReference>
<evidence type="ECO:0000256" key="5">
    <source>
        <dbReference type="ARBA" id="ARBA00022989"/>
    </source>
</evidence>
<name>A0AAN8IQ09_9EURO</name>
<feature type="signal peptide" evidence="11">
    <location>
        <begin position="1"/>
        <end position="31"/>
    </location>
</feature>
<keyword evidence="3 10" id="KW-0812">Transmembrane</keyword>
<feature type="transmembrane region" description="Helical" evidence="10">
    <location>
        <begin position="897"/>
        <end position="917"/>
    </location>
</feature>
<sequence>MLLAHYATLLSRTNKFHSLLTLLALAAFAVAQSSNDLDWVPFDRGQFNGNVALDEEGNVQLFWKTGNESSTFGVASRSSGYLALGFSETGAMTGADMAVVYKDQDDNLVFENRHAEGFVTPQVSQDQENNMRLQEGHQANGVTGFVFEKQNKADCLQTQVDVAKDAWQWFIYAFSDENTFSQHAPGNMGKEYVKLGTGKSVSLNEVRDIDDTKNFTIVQPELTVPTQTTTYCYTLHKMPAGNKNYLLGERPNESSELLHHLVLYACYGLPDEYMDMLGQEPNCDYETFSNPCSGFVTEWAPGMSGRTFEPGYGKPFGTDYYEYVMFETHYNNPEGLEGVKDTASYTFLYTDQPVATEIGTLTLGDIQVEGWFLEPGKELVAHSTVCTPECTDRWPSDGITAVSVFHHMHYRGRNARVQIIRDGKEITPLSSLRDFDYGYQFSKSLDSVKLLPGDKLITTCEYDTSNDTERVPGGLPSQAEMCFAWVDYYPANSVLACSHFDMGESAENPINGTAAICLESTAISPDLYHSDFLTSSFQNLSASGDTCPAENTVSGVSGQAAVLNTCPEADICFSVNVPEQSASSGTGDIYFQLSAPVTYSWVALAQGTMMSNANMFLMYSSADGRNVTLSPRTTSGHTMPTFNEAADVSLLEGSGISDGRMTANVRCGNCNRWDTGTMSLQGSNSDWLYAHHQGSPINSDDANAPILQHDRQGGFQWDLSRATGGSDTNPFTDAATTTTTTSPSAGEGQQSWERLSTQTQMRFVQVHGTLASLAFVAIFPTGAILVRLASFRGLVWTHGGLQVFGYAVFVAGAGLGIFIANGLDYLREPHAIIGMTLLGIFFFMPFLGLIHHKVYKKVQSRTLWSYGHIFTGRIGVILGMINGGLGLQLAHARTSYVVAYGVFAGLMGVVYIGAIIFGEYKRAGRSSGKAAASASVYPESKRLDRDDSGSGSGSSSSHETAI</sequence>
<dbReference type="PANTHER" id="PTHR47797:SF1">
    <property type="entry name" value="CYTOCHROME B561 DOMAIN-CONTAINING PROTEIN-RELATED"/>
    <property type="match status" value="1"/>
</dbReference>
<dbReference type="InterPro" id="IPR014784">
    <property type="entry name" value="Cu2_ascorb_mOase-like_C"/>
</dbReference>
<dbReference type="CDD" id="cd09631">
    <property type="entry name" value="DOMON_DOH"/>
    <property type="match status" value="1"/>
</dbReference>
<dbReference type="Gene3D" id="2.60.120.310">
    <property type="entry name" value="Copper type II, ascorbate-dependent monooxygenase, N-terminal domain"/>
    <property type="match status" value="1"/>
</dbReference>
<dbReference type="InterPro" id="IPR015920">
    <property type="entry name" value="Cellobiose_DH-like_cyt"/>
</dbReference>
<feature type="compositionally biased region" description="Low complexity" evidence="9">
    <location>
        <begin position="732"/>
        <end position="741"/>
    </location>
</feature>
<feature type="transmembrane region" description="Helical" evidence="10">
    <location>
        <begin position="770"/>
        <end position="789"/>
    </location>
</feature>
<feature type="region of interest" description="Disordered" evidence="9">
    <location>
        <begin position="726"/>
        <end position="751"/>
    </location>
</feature>
<dbReference type="SMART" id="SM00665">
    <property type="entry name" value="B561"/>
    <property type="match status" value="1"/>
</dbReference>
<dbReference type="Pfam" id="PF03351">
    <property type="entry name" value="DOMON"/>
    <property type="match status" value="1"/>
</dbReference>
<dbReference type="Pfam" id="PF16010">
    <property type="entry name" value="CDH-cyt"/>
    <property type="match status" value="1"/>
</dbReference>
<protein>
    <recommendedName>
        <fullName evidence="12">DOMON domain-containing protein</fullName>
    </recommendedName>
</protein>
<feature type="compositionally biased region" description="Low complexity" evidence="9">
    <location>
        <begin position="925"/>
        <end position="935"/>
    </location>
</feature>
<evidence type="ECO:0000256" key="4">
    <source>
        <dbReference type="ARBA" id="ARBA00022982"/>
    </source>
</evidence>
<dbReference type="InterPro" id="IPR045266">
    <property type="entry name" value="DOH_DOMON"/>
</dbReference>
<keyword evidence="2" id="KW-0813">Transport</keyword>
<evidence type="ECO:0000256" key="6">
    <source>
        <dbReference type="ARBA" id="ARBA00023136"/>
    </source>
</evidence>
<dbReference type="SUPFAM" id="SSF49742">
    <property type="entry name" value="PHM/PNGase F"/>
    <property type="match status" value="2"/>
</dbReference>
<feature type="compositionally biased region" description="Basic and acidic residues" evidence="9">
    <location>
        <begin position="939"/>
        <end position="948"/>
    </location>
</feature>
<dbReference type="EMBL" id="JAKLMC020000006">
    <property type="protein sequence ID" value="KAK5955552.1"/>
    <property type="molecule type" value="Genomic_DNA"/>
</dbReference>
<comment type="subcellular location">
    <subcellularLocation>
        <location evidence="1">Membrane</location>
    </subcellularLocation>
</comment>
<gene>
    <name evidence="13" type="ORF">OHC33_003193</name>
</gene>